<sequence length="82" mass="9671">MFKIDSTIILNRTCNWRSFNTIGIMDIAKQNNVQRFDHWMAEIVKSRWVHNATSMCNARAIVTNHSITRLIKKINKNQILKK</sequence>
<reference evidence="1 2" key="1">
    <citation type="submission" date="2016-03" db="EMBL/GenBank/DDBJ databases">
        <authorList>
            <person name="Ploux O."/>
        </authorList>
    </citation>
    <scope>NUCLEOTIDE SEQUENCE [LARGE SCALE GENOMIC DNA]</scope>
    <source>
        <strain evidence="1 2">LPB0076</strain>
    </source>
</reference>
<evidence type="ECO:0000313" key="2">
    <source>
        <dbReference type="Proteomes" id="UP000093510"/>
    </source>
</evidence>
<dbReference type="Proteomes" id="UP000093510">
    <property type="component" value="Unassembled WGS sequence"/>
</dbReference>
<evidence type="ECO:0000313" key="1">
    <source>
        <dbReference type="EMBL" id="OCB77998.1"/>
    </source>
</evidence>
<comment type="caution">
    <text evidence="1">The sequence shown here is derived from an EMBL/GenBank/DDBJ whole genome shotgun (WGS) entry which is preliminary data.</text>
</comment>
<dbReference type="EMBL" id="LVEP01000013">
    <property type="protein sequence ID" value="OCB77998.1"/>
    <property type="molecule type" value="Genomic_DNA"/>
</dbReference>
<accession>A0A1B9E806</accession>
<protein>
    <submittedName>
        <fullName evidence="1">Uncharacterized protein</fullName>
    </submittedName>
</protein>
<name>A0A1B9E806_9FLAO</name>
<keyword evidence="2" id="KW-1185">Reference proteome</keyword>
<organism evidence="1 2">
    <name type="scientific">Flavobacterium crassostreae</name>
    <dbReference type="NCBI Taxonomy" id="1763534"/>
    <lineage>
        <taxon>Bacteria</taxon>
        <taxon>Pseudomonadati</taxon>
        <taxon>Bacteroidota</taxon>
        <taxon>Flavobacteriia</taxon>
        <taxon>Flavobacteriales</taxon>
        <taxon>Flavobacteriaceae</taxon>
        <taxon>Flavobacterium</taxon>
    </lineage>
</organism>
<gene>
    <name evidence="1" type="ORF">LPBF_03350</name>
</gene>
<proteinExistence type="predicted"/>
<dbReference type="AlphaFoldDB" id="A0A1B9E806"/>